<dbReference type="OrthoDB" id="9810086at2"/>
<feature type="transmembrane region" description="Helical" evidence="7">
    <location>
        <begin position="144"/>
        <end position="165"/>
    </location>
</feature>
<keyword evidence="4 7" id="KW-0812">Transmembrane</keyword>
<keyword evidence="10" id="KW-1185">Reference proteome</keyword>
<dbReference type="GO" id="GO:0055085">
    <property type="term" value="P:transmembrane transport"/>
    <property type="evidence" value="ECO:0007669"/>
    <property type="project" value="InterPro"/>
</dbReference>
<dbReference type="InterPro" id="IPR035906">
    <property type="entry name" value="MetI-like_sf"/>
</dbReference>
<evidence type="ECO:0000256" key="3">
    <source>
        <dbReference type="ARBA" id="ARBA00022475"/>
    </source>
</evidence>
<comment type="subcellular location">
    <subcellularLocation>
        <location evidence="1 7">Cell membrane</location>
        <topology evidence="1 7">Multi-pass membrane protein</topology>
    </subcellularLocation>
</comment>
<gene>
    <name evidence="9" type="ORF">DQG23_23715</name>
</gene>
<evidence type="ECO:0000313" key="9">
    <source>
        <dbReference type="EMBL" id="RAV18747.1"/>
    </source>
</evidence>
<dbReference type="SUPFAM" id="SSF161098">
    <property type="entry name" value="MetI-like"/>
    <property type="match status" value="1"/>
</dbReference>
<proteinExistence type="inferred from homology"/>
<feature type="transmembrane region" description="Helical" evidence="7">
    <location>
        <begin position="73"/>
        <end position="101"/>
    </location>
</feature>
<comment type="caution">
    <text evidence="9">The sequence shown here is derived from an EMBL/GenBank/DDBJ whole genome shotgun (WGS) entry which is preliminary data.</text>
</comment>
<keyword evidence="3" id="KW-1003">Cell membrane</keyword>
<dbReference type="RefSeq" id="WP_113033365.1">
    <property type="nucleotide sequence ID" value="NZ_QMFB01000015.1"/>
</dbReference>
<sequence>MRKNRFFSSDTVFQTVNNLLLAALSLTFVLPFLVVLVTSLVGETELIRRGNFILIPEQFDFSAYKLLLSKDSLIYNAFGVTFLRVTIGTFLNLVFTAMTAYGLSRKNLPGRSIFALMVLITMFFEGGLIPSYLLIKGLHLTDSFWVMIVPGLISTWNMLIMRNFFSQLPEGLEESAMIDGASPFKILVRIVFPLSLPTFATIGLFYAVGHWNAWFDAVIYINDLNMQPLQVILRRIIISLSMEEINVSMLAVLRDQRPPAQSVKAAAIIVTTVPILFVYPFLQKHFAKGVLIGSIKG</sequence>
<organism evidence="9 10">
    <name type="scientific">Paenibacillus contaminans</name>
    <dbReference type="NCBI Taxonomy" id="450362"/>
    <lineage>
        <taxon>Bacteria</taxon>
        <taxon>Bacillati</taxon>
        <taxon>Bacillota</taxon>
        <taxon>Bacilli</taxon>
        <taxon>Bacillales</taxon>
        <taxon>Paenibacillaceae</taxon>
        <taxon>Paenibacillus</taxon>
    </lineage>
</organism>
<dbReference type="PROSITE" id="PS50928">
    <property type="entry name" value="ABC_TM1"/>
    <property type="match status" value="1"/>
</dbReference>
<keyword evidence="6 7" id="KW-0472">Membrane</keyword>
<dbReference type="EMBL" id="QMFB01000015">
    <property type="protein sequence ID" value="RAV18747.1"/>
    <property type="molecule type" value="Genomic_DNA"/>
</dbReference>
<dbReference type="AlphaFoldDB" id="A0A329MLJ6"/>
<feature type="transmembrane region" description="Helical" evidence="7">
    <location>
        <begin position="265"/>
        <end position="282"/>
    </location>
</feature>
<name>A0A329MLJ6_9BACL</name>
<evidence type="ECO:0000256" key="4">
    <source>
        <dbReference type="ARBA" id="ARBA00022692"/>
    </source>
</evidence>
<evidence type="ECO:0000256" key="7">
    <source>
        <dbReference type="RuleBase" id="RU363032"/>
    </source>
</evidence>
<evidence type="ECO:0000256" key="2">
    <source>
        <dbReference type="ARBA" id="ARBA00022448"/>
    </source>
</evidence>
<dbReference type="Pfam" id="PF00528">
    <property type="entry name" value="BPD_transp_1"/>
    <property type="match status" value="1"/>
</dbReference>
<evidence type="ECO:0000256" key="5">
    <source>
        <dbReference type="ARBA" id="ARBA00022989"/>
    </source>
</evidence>
<dbReference type="GO" id="GO:0005886">
    <property type="term" value="C:plasma membrane"/>
    <property type="evidence" value="ECO:0007669"/>
    <property type="project" value="UniProtKB-SubCell"/>
</dbReference>
<comment type="similarity">
    <text evidence="7">Belongs to the binding-protein-dependent transport system permease family.</text>
</comment>
<protein>
    <submittedName>
        <fullName evidence="9">Carbohydrate ABC transporter permease</fullName>
    </submittedName>
</protein>
<reference evidence="9 10" key="1">
    <citation type="journal article" date="2009" name="Int. J. Syst. Evol. Microbiol.">
        <title>Paenibacillus contaminans sp. nov., isolated from a contaminated laboratory plate.</title>
        <authorList>
            <person name="Chou J.H."/>
            <person name="Lee J.H."/>
            <person name="Lin M.C."/>
            <person name="Chang P.S."/>
            <person name="Arun A.B."/>
            <person name="Young C.C."/>
            <person name="Chen W.M."/>
        </authorList>
    </citation>
    <scope>NUCLEOTIDE SEQUENCE [LARGE SCALE GENOMIC DNA]</scope>
    <source>
        <strain evidence="9 10">CKOBP-6</strain>
    </source>
</reference>
<feature type="domain" description="ABC transmembrane type-1" evidence="8">
    <location>
        <begin position="78"/>
        <end position="281"/>
    </location>
</feature>
<keyword evidence="5 7" id="KW-1133">Transmembrane helix</keyword>
<evidence type="ECO:0000313" key="10">
    <source>
        <dbReference type="Proteomes" id="UP000250369"/>
    </source>
</evidence>
<dbReference type="Gene3D" id="1.10.3720.10">
    <property type="entry name" value="MetI-like"/>
    <property type="match status" value="1"/>
</dbReference>
<dbReference type="Proteomes" id="UP000250369">
    <property type="component" value="Unassembled WGS sequence"/>
</dbReference>
<evidence type="ECO:0000256" key="1">
    <source>
        <dbReference type="ARBA" id="ARBA00004651"/>
    </source>
</evidence>
<feature type="transmembrane region" description="Helical" evidence="7">
    <location>
        <begin position="186"/>
        <end position="208"/>
    </location>
</feature>
<dbReference type="PANTHER" id="PTHR43744">
    <property type="entry name" value="ABC TRANSPORTER PERMEASE PROTEIN MG189-RELATED-RELATED"/>
    <property type="match status" value="1"/>
</dbReference>
<dbReference type="InterPro" id="IPR000515">
    <property type="entry name" value="MetI-like"/>
</dbReference>
<evidence type="ECO:0000259" key="8">
    <source>
        <dbReference type="PROSITE" id="PS50928"/>
    </source>
</evidence>
<keyword evidence="2 7" id="KW-0813">Transport</keyword>
<dbReference type="PANTHER" id="PTHR43744:SF9">
    <property type="entry name" value="POLYGALACTURONAN_RHAMNOGALACTURONAN TRANSPORT SYSTEM PERMEASE PROTEIN YTCP"/>
    <property type="match status" value="1"/>
</dbReference>
<accession>A0A329MLJ6</accession>
<feature type="transmembrane region" description="Helical" evidence="7">
    <location>
        <begin position="20"/>
        <end position="41"/>
    </location>
</feature>
<dbReference type="CDD" id="cd06261">
    <property type="entry name" value="TM_PBP2"/>
    <property type="match status" value="1"/>
</dbReference>
<evidence type="ECO:0000256" key="6">
    <source>
        <dbReference type="ARBA" id="ARBA00023136"/>
    </source>
</evidence>
<feature type="transmembrane region" description="Helical" evidence="7">
    <location>
        <begin position="113"/>
        <end position="132"/>
    </location>
</feature>